<dbReference type="EMBL" id="CP025628">
    <property type="protein sequence ID" value="AWD32619.1"/>
    <property type="molecule type" value="Genomic_DNA"/>
</dbReference>
<comment type="similarity">
    <text evidence="1 13">Belongs to the DapB family.</text>
</comment>
<feature type="domain" description="Dihydrodipicolinate reductase C-terminal" evidence="15">
    <location>
        <begin position="132"/>
        <end position="268"/>
    </location>
</feature>
<dbReference type="InterPro" id="IPR023940">
    <property type="entry name" value="DHDPR_bac"/>
</dbReference>
<dbReference type="Pfam" id="PF01113">
    <property type="entry name" value="DapB_N"/>
    <property type="match status" value="1"/>
</dbReference>
<dbReference type="PROSITE" id="PS01298">
    <property type="entry name" value="DAPB"/>
    <property type="match status" value="1"/>
</dbReference>
<dbReference type="InterPro" id="IPR022664">
    <property type="entry name" value="DapB_N_CS"/>
</dbReference>
<dbReference type="UniPathway" id="UPA00034">
    <property type="reaction ID" value="UER00018"/>
</dbReference>
<comment type="pathway">
    <text evidence="9 13">Amino-acid biosynthesis; L-lysine biosynthesis via DAP pathway; (S)-tetrahydrodipicolinate from L-aspartate: step 4/4.</text>
</comment>
<comment type="function">
    <text evidence="13">Catalyzes the conversion of 4-hydroxy-tetrahydrodipicolinate (HTPA) to tetrahydrodipicolinate.</text>
</comment>
<dbReference type="GO" id="GO:0009089">
    <property type="term" value="P:lysine biosynthetic process via diaminopimelate"/>
    <property type="evidence" value="ECO:0007669"/>
    <property type="project" value="UniProtKB-UniRule"/>
</dbReference>
<evidence type="ECO:0000256" key="13">
    <source>
        <dbReference type="HAMAP-Rule" id="MF_00102"/>
    </source>
</evidence>
<dbReference type="SUPFAM" id="SSF51735">
    <property type="entry name" value="NAD(P)-binding Rossmann-fold domains"/>
    <property type="match status" value="1"/>
</dbReference>
<protein>
    <recommendedName>
        <fullName evidence="10 13">4-hydroxy-tetrahydrodipicolinate reductase</fullName>
        <shortName evidence="13">HTPA reductase</shortName>
        <ecNumber evidence="10 13">1.17.1.8</ecNumber>
    </recommendedName>
</protein>
<evidence type="ECO:0000256" key="10">
    <source>
        <dbReference type="ARBA" id="ARBA00038983"/>
    </source>
</evidence>
<proteinExistence type="inferred from homology"/>
<evidence type="ECO:0000256" key="11">
    <source>
        <dbReference type="ARBA" id="ARBA00049080"/>
    </source>
</evidence>
<keyword evidence="4 13" id="KW-0521">NADP</keyword>
<dbReference type="HAMAP" id="MF_00102">
    <property type="entry name" value="DapB"/>
    <property type="match status" value="1"/>
</dbReference>
<keyword evidence="3 13" id="KW-0028">Amino-acid biosynthesis</keyword>
<comment type="caution">
    <text evidence="13">Lacks conserved residue(s) required for the propagation of feature annotation.</text>
</comment>
<keyword evidence="8 13" id="KW-0457">Lysine biosynthesis</keyword>
<evidence type="ECO:0000256" key="2">
    <source>
        <dbReference type="ARBA" id="ARBA00022490"/>
    </source>
</evidence>
<keyword evidence="5 13" id="KW-0220">Diaminopimelate biosynthesis</keyword>
<evidence type="ECO:0000256" key="3">
    <source>
        <dbReference type="ARBA" id="ARBA00022605"/>
    </source>
</evidence>
<dbReference type="NCBIfam" id="TIGR00036">
    <property type="entry name" value="dapB"/>
    <property type="match status" value="1"/>
</dbReference>
<comment type="catalytic activity">
    <reaction evidence="11 13">
        <text>(S)-2,3,4,5-tetrahydrodipicolinate + NADP(+) + H2O = (2S,4S)-4-hydroxy-2,3,4,5-tetrahydrodipicolinate + NADPH + H(+)</text>
        <dbReference type="Rhea" id="RHEA:35331"/>
        <dbReference type="ChEBI" id="CHEBI:15377"/>
        <dbReference type="ChEBI" id="CHEBI:15378"/>
        <dbReference type="ChEBI" id="CHEBI:16845"/>
        <dbReference type="ChEBI" id="CHEBI:57783"/>
        <dbReference type="ChEBI" id="CHEBI:58349"/>
        <dbReference type="ChEBI" id="CHEBI:67139"/>
        <dbReference type="EC" id="1.17.1.8"/>
    </reaction>
</comment>
<feature type="binding site" evidence="13">
    <location>
        <begin position="15"/>
        <end position="20"/>
    </location>
    <ligand>
        <name>NAD(+)</name>
        <dbReference type="ChEBI" id="CHEBI:57540"/>
    </ligand>
</feature>
<dbReference type="PANTHER" id="PTHR20836:SF0">
    <property type="entry name" value="4-HYDROXY-TETRAHYDRODIPICOLINATE REDUCTASE 1, CHLOROPLASTIC-RELATED"/>
    <property type="match status" value="1"/>
</dbReference>
<dbReference type="FunFam" id="3.30.360.10:FF:000004">
    <property type="entry name" value="4-hydroxy-tetrahydrodipicolinate reductase"/>
    <property type="match status" value="1"/>
</dbReference>
<dbReference type="InterPro" id="IPR022663">
    <property type="entry name" value="DapB_C"/>
</dbReference>
<dbReference type="KEGG" id="kso:CKSOR_00511"/>
<evidence type="ECO:0000256" key="8">
    <source>
        <dbReference type="ARBA" id="ARBA00023154"/>
    </source>
</evidence>
<dbReference type="PANTHER" id="PTHR20836">
    <property type="entry name" value="DIHYDRODIPICOLINATE REDUCTASE"/>
    <property type="match status" value="1"/>
</dbReference>
<feature type="active site" description="Proton donor/acceptor" evidence="13">
    <location>
        <position position="159"/>
    </location>
</feature>
<evidence type="ECO:0000256" key="4">
    <source>
        <dbReference type="ARBA" id="ARBA00022857"/>
    </source>
</evidence>
<accession>A0A3S7JAC5</accession>
<feature type="binding site" evidence="13">
    <location>
        <begin position="126"/>
        <end position="129"/>
    </location>
    <ligand>
        <name>NAD(+)</name>
        <dbReference type="ChEBI" id="CHEBI:57540"/>
    </ligand>
</feature>
<feature type="active site" description="Proton donor" evidence="13">
    <location>
        <position position="163"/>
    </location>
</feature>
<dbReference type="GO" id="GO:0016726">
    <property type="term" value="F:oxidoreductase activity, acting on CH or CH2 groups, NAD or NADP as acceptor"/>
    <property type="evidence" value="ECO:0007669"/>
    <property type="project" value="UniProtKB-UniRule"/>
</dbReference>
<dbReference type="Pfam" id="PF05173">
    <property type="entry name" value="DapB_C"/>
    <property type="match status" value="1"/>
</dbReference>
<feature type="domain" description="Dihydrodipicolinate reductase N-terminal" evidence="14">
    <location>
        <begin position="12"/>
        <end position="129"/>
    </location>
</feature>
<keyword evidence="6 13" id="KW-0560">Oxidoreductase</keyword>
<evidence type="ECO:0000256" key="1">
    <source>
        <dbReference type="ARBA" id="ARBA00006642"/>
    </source>
</evidence>
<evidence type="ECO:0000256" key="12">
    <source>
        <dbReference type="ARBA" id="ARBA00049396"/>
    </source>
</evidence>
<evidence type="ECO:0000256" key="7">
    <source>
        <dbReference type="ARBA" id="ARBA00023027"/>
    </source>
</evidence>
<evidence type="ECO:0000256" key="6">
    <source>
        <dbReference type="ARBA" id="ARBA00023002"/>
    </source>
</evidence>
<dbReference type="GO" id="GO:0008839">
    <property type="term" value="F:4-hydroxy-tetrahydrodipicolinate reductase"/>
    <property type="evidence" value="ECO:0007669"/>
    <property type="project" value="UniProtKB-UniRule"/>
</dbReference>
<comment type="caution">
    <text evidence="13">Was originally thought to be a dihydrodipicolinate reductase (DHDPR), catalyzing the conversion of dihydrodipicolinate to tetrahydrodipicolinate. However, it was shown in E.coli that the substrate of the enzymatic reaction is not dihydrodipicolinate (DHDP) but in fact (2S,4S)-4-hydroxy-2,3,4,5-tetrahydrodipicolinic acid (HTPA), the product released by the DapA-catalyzed reaction.</text>
</comment>
<dbReference type="Gene3D" id="3.30.360.10">
    <property type="entry name" value="Dihydrodipicolinate Reductase, domain 2"/>
    <property type="match status" value="1"/>
</dbReference>
<keyword evidence="2 13" id="KW-0963">Cytoplasm</keyword>
<dbReference type="SUPFAM" id="SSF55347">
    <property type="entry name" value="Glyceraldehyde-3-phosphate dehydrogenase-like, C-terminal domain"/>
    <property type="match status" value="1"/>
</dbReference>
<evidence type="ECO:0000313" key="17">
    <source>
        <dbReference type="Proteomes" id="UP000266796"/>
    </source>
</evidence>
<evidence type="ECO:0000256" key="5">
    <source>
        <dbReference type="ARBA" id="ARBA00022915"/>
    </source>
</evidence>
<organism evidence="16 17">
    <name type="scientific">Candidatus Kinetoplastidibacterium kentomonadis</name>
    <dbReference type="NCBI Taxonomy" id="1576550"/>
    <lineage>
        <taxon>Bacteria</taxon>
        <taxon>Pseudomonadati</taxon>
        <taxon>Pseudomonadota</taxon>
        <taxon>Betaproteobacteria</taxon>
        <taxon>Candidatus Kinetoplastidibacterium</taxon>
    </lineage>
</organism>
<gene>
    <name evidence="13 16" type="primary">dapB</name>
    <name evidence="16" type="ORF">CKSOR_00511</name>
</gene>
<feature type="binding site" evidence="13">
    <location>
        <begin position="169"/>
        <end position="170"/>
    </location>
    <ligand>
        <name>(S)-2,3,4,5-tetrahydrodipicolinate</name>
        <dbReference type="ChEBI" id="CHEBI:16845"/>
    </ligand>
</feature>
<dbReference type="Gene3D" id="3.40.50.720">
    <property type="entry name" value="NAD(P)-binding Rossmann-like Domain"/>
    <property type="match status" value="1"/>
</dbReference>
<evidence type="ECO:0000256" key="9">
    <source>
        <dbReference type="ARBA" id="ARBA00037922"/>
    </source>
</evidence>
<dbReference type="GO" id="GO:0005829">
    <property type="term" value="C:cytosol"/>
    <property type="evidence" value="ECO:0007669"/>
    <property type="project" value="TreeGrafter"/>
</dbReference>
<keyword evidence="17" id="KW-1185">Reference proteome</keyword>
<dbReference type="InterPro" id="IPR000846">
    <property type="entry name" value="DapB_N"/>
</dbReference>
<dbReference type="Proteomes" id="UP000266796">
    <property type="component" value="Chromosome"/>
</dbReference>
<dbReference type="GO" id="GO:0050661">
    <property type="term" value="F:NADP binding"/>
    <property type="evidence" value="ECO:0007669"/>
    <property type="project" value="UniProtKB-UniRule"/>
</dbReference>
<dbReference type="GO" id="GO:0019877">
    <property type="term" value="P:diaminopimelate biosynthetic process"/>
    <property type="evidence" value="ECO:0007669"/>
    <property type="project" value="UniProtKB-UniRule"/>
</dbReference>
<evidence type="ECO:0000313" key="16">
    <source>
        <dbReference type="EMBL" id="AWD32619.1"/>
    </source>
</evidence>
<name>A0A3S7JAC5_9PROT</name>
<dbReference type="CDD" id="cd02274">
    <property type="entry name" value="DHDPR_N"/>
    <property type="match status" value="1"/>
</dbReference>
<keyword evidence="7 13" id="KW-0520">NAD</keyword>
<dbReference type="AlphaFoldDB" id="A0A3S7JAC5"/>
<comment type="subcellular location">
    <subcellularLocation>
        <location evidence="13">Cytoplasm</location>
    </subcellularLocation>
</comment>
<feature type="binding site" evidence="13">
    <location>
        <begin position="102"/>
        <end position="104"/>
    </location>
    <ligand>
        <name>NAD(+)</name>
        <dbReference type="ChEBI" id="CHEBI:57540"/>
    </ligand>
</feature>
<dbReference type="GO" id="GO:0051287">
    <property type="term" value="F:NAD binding"/>
    <property type="evidence" value="ECO:0007669"/>
    <property type="project" value="UniProtKB-UniRule"/>
</dbReference>
<dbReference type="EC" id="1.17.1.8" evidence="10 13"/>
<evidence type="ECO:0000259" key="14">
    <source>
        <dbReference type="Pfam" id="PF01113"/>
    </source>
</evidence>
<reference evidence="16 17" key="1">
    <citation type="journal article" date="2018" name="Parasitology">
        <title>The reduced genome of Candidatus Kinetoplastibacterium sorsogonicusi, the endosymbiont of Kentomonas sorsogonicus (Trypanosomatidae): loss of the haem-synthesis pathway.</title>
        <authorList>
            <person name="Silva F.M."/>
            <person name="Kostygov A.Y."/>
            <person name="Spodareva V.V."/>
            <person name="Butenko A."/>
            <person name="Tossou R."/>
            <person name="Lukes J."/>
            <person name="Yurchenko V."/>
            <person name="Alves J.M.P."/>
        </authorList>
    </citation>
    <scope>NUCLEOTIDE SEQUENCE [LARGE SCALE GENOMIC DNA]</scope>
    <source>
        <strain evidence="16 17">MF-08</strain>
    </source>
</reference>
<sequence length="272" mass="29768">MVIHIGEKMITAISGVSGKMGRMLIQTINDNNIIKLGAAFDKNPNIIGKDAGSLIGIQTNIIVTENLNELSKVDCLIDFSRPDNTIKSLEFCIKNNTNLVVGTTGFNEYELSQIKSASNHIAIFLSPNMSIGVNVTLKLLEIAAKMLKNDYDVEINEAHHNQKVDSPSGTAIKMGEVIANSWGQKLSDIAIWSRYGNIGPRKNGTIGFSTIRGGDIVGDHTVYFCGTGERIEISHKSNSRKSYAEGAIKAALFLENKSKGLYDMNDIIEYNR</sequence>
<evidence type="ECO:0000259" key="15">
    <source>
        <dbReference type="Pfam" id="PF05173"/>
    </source>
</evidence>
<feature type="binding site" evidence="13">
    <location>
        <position position="160"/>
    </location>
    <ligand>
        <name>(S)-2,3,4,5-tetrahydrodipicolinate</name>
        <dbReference type="ChEBI" id="CHEBI:16845"/>
    </ligand>
</feature>
<dbReference type="InterPro" id="IPR036291">
    <property type="entry name" value="NAD(P)-bd_dom_sf"/>
</dbReference>
<comment type="catalytic activity">
    <reaction evidence="12 13">
        <text>(S)-2,3,4,5-tetrahydrodipicolinate + NAD(+) + H2O = (2S,4S)-4-hydroxy-2,3,4,5-tetrahydrodipicolinate + NADH + H(+)</text>
        <dbReference type="Rhea" id="RHEA:35323"/>
        <dbReference type="ChEBI" id="CHEBI:15377"/>
        <dbReference type="ChEBI" id="CHEBI:15378"/>
        <dbReference type="ChEBI" id="CHEBI:16845"/>
        <dbReference type="ChEBI" id="CHEBI:57540"/>
        <dbReference type="ChEBI" id="CHEBI:57945"/>
        <dbReference type="ChEBI" id="CHEBI:67139"/>
        <dbReference type="EC" id="1.17.1.8"/>
    </reaction>
</comment>
<dbReference type="PIRSF" id="PIRSF000161">
    <property type="entry name" value="DHPR"/>
    <property type="match status" value="1"/>
</dbReference>
<comment type="subunit">
    <text evidence="13">Homotetramer.</text>
</comment>